<reference evidence="2 3" key="1">
    <citation type="submission" date="2024-02" db="EMBL/GenBank/DDBJ databases">
        <title>A Gaetbulibacter species isolated from tidal flats and genomic insights of their niches.</title>
        <authorList>
            <person name="Ye Y."/>
        </authorList>
    </citation>
    <scope>NUCLEOTIDE SEQUENCE [LARGE SCALE GENOMIC DNA]</scope>
    <source>
        <strain evidence="2 3">KEM-8</strain>
    </source>
</reference>
<evidence type="ECO:0008006" key="4">
    <source>
        <dbReference type="Google" id="ProtNLM"/>
    </source>
</evidence>
<feature type="chain" id="PRO_5045301666" description="Aminopeptidase" evidence="1">
    <location>
        <begin position="19"/>
        <end position="372"/>
    </location>
</feature>
<organism evidence="2 3">
    <name type="scientific">Gaetbulibacter aquiaggeris</name>
    <dbReference type="NCBI Taxonomy" id="1735373"/>
    <lineage>
        <taxon>Bacteria</taxon>
        <taxon>Pseudomonadati</taxon>
        <taxon>Bacteroidota</taxon>
        <taxon>Flavobacteriia</taxon>
        <taxon>Flavobacteriales</taxon>
        <taxon>Flavobacteriaceae</taxon>
        <taxon>Gaetbulibacter</taxon>
    </lineage>
</organism>
<evidence type="ECO:0000256" key="1">
    <source>
        <dbReference type="SAM" id="SignalP"/>
    </source>
</evidence>
<keyword evidence="1" id="KW-0732">Signal</keyword>
<keyword evidence="3" id="KW-1185">Reference proteome</keyword>
<feature type="signal peptide" evidence="1">
    <location>
        <begin position="1"/>
        <end position="18"/>
    </location>
</feature>
<dbReference type="PROSITE" id="PS51257">
    <property type="entry name" value="PROKAR_LIPOPROTEIN"/>
    <property type="match status" value="1"/>
</dbReference>
<comment type="caution">
    <text evidence="2">The sequence shown here is derived from an EMBL/GenBank/DDBJ whole genome shotgun (WGS) entry which is preliminary data.</text>
</comment>
<gene>
    <name evidence="2" type="ORF">V8G56_08690</name>
</gene>
<sequence length="372" mass="43085">MKKTLILIILGLVTILSACQNQKKDSQESSKNLKSENQFNLPDSLSSRRIAFVLNLKQKVAEKAWPGFGEKNTEGTLIYFNGNNSEVFFPNALVIKTLDEYTQYGENYLLTSRTDSIPYHMENMLSFDESDASRFFYDSPVEQYSSVEEIGNYIPSVESTEMWSTMVIHEMFHHYQLNNKNYKTYAKSPISGLALNPNTLISLFKEDQNFLPMIQSENEYLMQALSEEDTIVRDELISKYLNARESRIQLYSEAYPDLEQVENFYVIQEGSARYIEYESMLILSDYANNSNSTVIANDPMFKSYSEFKEVNLSDKAFDYLTYASPSTYYYAIGFNMMRLLDELKVEYKSKLLNNPDIGLHNYLEDYINALTD</sequence>
<accession>A0ABW7MQE0</accession>
<evidence type="ECO:0000313" key="2">
    <source>
        <dbReference type="EMBL" id="MFH6768810.1"/>
    </source>
</evidence>
<dbReference type="EMBL" id="JBAWKC010000002">
    <property type="protein sequence ID" value="MFH6768810.1"/>
    <property type="molecule type" value="Genomic_DNA"/>
</dbReference>
<dbReference type="RefSeq" id="WP_395438057.1">
    <property type="nucleotide sequence ID" value="NZ_JBAWKC010000002.1"/>
</dbReference>
<evidence type="ECO:0000313" key="3">
    <source>
        <dbReference type="Proteomes" id="UP001610104"/>
    </source>
</evidence>
<dbReference type="Proteomes" id="UP001610104">
    <property type="component" value="Unassembled WGS sequence"/>
</dbReference>
<proteinExistence type="predicted"/>
<protein>
    <recommendedName>
        <fullName evidence="4">Aminopeptidase</fullName>
    </recommendedName>
</protein>
<name>A0ABW7MQE0_9FLAO</name>